<dbReference type="EMBL" id="OZ034816">
    <property type="protein sequence ID" value="CAL1377064.1"/>
    <property type="molecule type" value="Genomic_DNA"/>
</dbReference>
<proteinExistence type="predicted"/>
<evidence type="ECO:0000313" key="2">
    <source>
        <dbReference type="Proteomes" id="UP001497516"/>
    </source>
</evidence>
<protein>
    <submittedName>
        <fullName evidence="1">Uncharacterized protein</fullName>
    </submittedName>
</protein>
<sequence>MRKDPIGSDVIADEVALYLQMLRPLMKYRISNDMQSYLIVTMKNSRARRNYLNHGSIHSLYRRTSNNNLFLSAPRDRRRTHSKKITRRGIAGGLTTTAMSIAVSSELQSTIRGKKNPLIGSYLESPKNALCPSNMNRSWSMNITTENIDCINNICLSDCEILEPANQAPIGHSFINRDQLGIVSWPS</sequence>
<accession>A0AAV2DU52</accession>
<keyword evidence="2" id="KW-1185">Reference proteome</keyword>
<dbReference type="Proteomes" id="UP001497516">
    <property type="component" value="Chromosome 3"/>
</dbReference>
<dbReference type="AlphaFoldDB" id="A0AAV2DU52"/>
<reference evidence="1 2" key="1">
    <citation type="submission" date="2024-04" db="EMBL/GenBank/DDBJ databases">
        <authorList>
            <person name="Fracassetti M."/>
        </authorList>
    </citation>
    <scope>NUCLEOTIDE SEQUENCE [LARGE SCALE GENOMIC DNA]</scope>
</reference>
<organism evidence="1 2">
    <name type="scientific">Linum trigynum</name>
    <dbReference type="NCBI Taxonomy" id="586398"/>
    <lineage>
        <taxon>Eukaryota</taxon>
        <taxon>Viridiplantae</taxon>
        <taxon>Streptophyta</taxon>
        <taxon>Embryophyta</taxon>
        <taxon>Tracheophyta</taxon>
        <taxon>Spermatophyta</taxon>
        <taxon>Magnoliopsida</taxon>
        <taxon>eudicotyledons</taxon>
        <taxon>Gunneridae</taxon>
        <taxon>Pentapetalae</taxon>
        <taxon>rosids</taxon>
        <taxon>fabids</taxon>
        <taxon>Malpighiales</taxon>
        <taxon>Linaceae</taxon>
        <taxon>Linum</taxon>
    </lineage>
</organism>
<name>A0AAV2DU52_9ROSI</name>
<evidence type="ECO:0000313" key="1">
    <source>
        <dbReference type="EMBL" id="CAL1377064.1"/>
    </source>
</evidence>
<gene>
    <name evidence="1" type="ORF">LTRI10_LOCUS18747</name>
</gene>